<gene>
    <name evidence="1" type="ORF">A9F13_09g01628</name>
</gene>
<comment type="caution">
    <text evidence="1">The sequence shown here is derived from an EMBL/GenBank/DDBJ whole genome shotgun (WGS) entry which is preliminary data.</text>
</comment>
<accession>A0AA91PYY9</accession>
<sequence>MALRFLKPFSRLTTASAPTVTIFHKPSSTLSNHLLSRLASNSRYSLDVRTNRLPSYLTYRFVHEECINIHPQNAKAFEAIFPNLLATNHSFCDHQVKNNSKRKQFVADLVLESESGYLDKIANHTVDDLTPFIVDWENRLIATDDEGLDRIMQNYFSCGTQKSRMEHIDVAGQPETRKQARSDAIAVHPHIAEFADLF</sequence>
<protein>
    <submittedName>
        <fullName evidence="1">Uncharacterized protein</fullName>
    </submittedName>
</protein>
<dbReference type="KEGG" id="clus:A9F13_09g01628"/>
<dbReference type="EMBL" id="LYUB02000009">
    <property type="protein sequence ID" value="OVF08228.1"/>
    <property type="molecule type" value="Genomic_DNA"/>
</dbReference>
<reference evidence="1 2" key="1">
    <citation type="submission" date="2017-04" db="EMBL/GenBank/DDBJ databases">
        <title>Draft genome of the yeast Clavispora lusitaniae type strain CBS 6936.</title>
        <authorList>
            <person name="Durrens P."/>
            <person name="Klopp C."/>
            <person name="Biteau N."/>
            <person name="Fitton-Ouhabi V."/>
            <person name="Dementhon K."/>
            <person name="Accoceberry I."/>
            <person name="Sherman D.J."/>
            <person name="Noel T."/>
        </authorList>
    </citation>
    <scope>NUCLEOTIDE SEQUENCE [LARGE SCALE GENOMIC DNA]</scope>
    <source>
        <strain evidence="1 2">CBS 6936</strain>
    </source>
</reference>
<evidence type="ECO:0000313" key="2">
    <source>
        <dbReference type="Proteomes" id="UP000195602"/>
    </source>
</evidence>
<dbReference type="SUPFAM" id="SSF52833">
    <property type="entry name" value="Thioredoxin-like"/>
    <property type="match status" value="1"/>
</dbReference>
<dbReference type="InterPro" id="IPR036249">
    <property type="entry name" value="Thioredoxin-like_sf"/>
</dbReference>
<dbReference type="Proteomes" id="UP000195602">
    <property type="component" value="Unassembled WGS sequence"/>
</dbReference>
<dbReference type="Gene3D" id="3.40.30.10">
    <property type="entry name" value="Glutaredoxin"/>
    <property type="match status" value="1"/>
</dbReference>
<dbReference type="GO" id="GO:0005739">
    <property type="term" value="C:mitochondrion"/>
    <property type="evidence" value="ECO:0007669"/>
    <property type="project" value="InterPro"/>
</dbReference>
<dbReference type="GO" id="GO:0016491">
    <property type="term" value="F:oxidoreductase activity"/>
    <property type="evidence" value="ECO:0007669"/>
    <property type="project" value="InterPro"/>
</dbReference>
<evidence type="ECO:0000313" key="1">
    <source>
        <dbReference type="EMBL" id="OVF08228.1"/>
    </source>
</evidence>
<dbReference type="AlphaFoldDB" id="A0AA91PYY9"/>
<dbReference type="OMA" id="NHCLIAN"/>
<organism evidence="1 2">
    <name type="scientific">Clavispora lusitaniae</name>
    <name type="common">Candida lusitaniae</name>
    <dbReference type="NCBI Taxonomy" id="36911"/>
    <lineage>
        <taxon>Eukaryota</taxon>
        <taxon>Fungi</taxon>
        <taxon>Dikarya</taxon>
        <taxon>Ascomycota</taxon>
        <taxon>Saccharomycotina</taxon>
        <taxon>Pichiomycetes</taxon>
        <taxon>Metschnikowiaceae</taxon>
        <taxon>Clavispora</taxon>
    </lineage>
</organism>
<dbReference type="InterPro" id="IPR012882">
    <property type="entry name" value="Fmp46"/>
</dbReference>
<dbReference type="Pfam" id="PF07955">
    <property type="entry name" value="DUF1687"/>
    <property type="match status" value="1"/>
</dbReference>
<name>A0AA91PYY9_CLALS</name>
<proteinExistence type="predicted"/>